<feature type="region of interest" description="Disordered" evidence="1">
    <location>
        <begin position="123"/>
        <end position="143"/>
    </location>
</feature>
<evidence type="ECO:0000313" key="2">
    <source>
        <dbReference type="EMBL" id="PWR05657.1"/>
    </source>
</evidence>
<comment type="caution">
    <text evidence="2">The sequence shown here is derived from an EMBL/GenBank/DDBJ whole genome shotgun (WGS) entry which is preliminary data.</text>
</comment>
<keyword evidence="3" id="KW-1185">Reference proteome</keyword>
<organism evidence="2 3">
    <name type="scientific">Micromonospora acroterricola</name>
    <dbReference type="NCBI Taxonomy" id="2202421"/>
    <lineage>
        <taxon>Bacteria</taxon>
        <taxon>Bacillati</taxon>
        <taxon>Actinomycetota</taxon>
        <taxon>Actinomycetes</taxon>
        <taxon>Micromonosporales</taxon>
        <taxon>Micromonosporaceae</taxon>
        <taxon>Micromonospora</taxon>
    </lineage>
</organism>
<feature type="compositionally biased region" description="Pro residues" evidence="1">
    <location>
        <begin position="1"/>
        <end position="14"/>
    </location>
</feature>
<feature type="non-terminal residue" evidence="2">
    <location>
        <position position="1"/>
    </location>
</feature>
<feature type="compositionally biased region" description="Low complexity" evidence="1">
    <location>
        <begin position="15"/>
        <end position="24"/>
    </location>
</feature>
<evidence type="ECO:0000256" key="1">
    <source>
        <dbReference type="SAM" id="MobiDB-lite"/>
    </source>
</evidence>
<dbReference type="Proteomes" id="UP000245410">
    <property type="component" value="Unassembled WGS sequence"/>
</dbReference>
<proteinExistence type="predicted"/>
<feature type="region of interest" description="Disordered" evidence="1">
    <location>
        <begin position="1"/>
        <end position="26"/>
    </location>
</feature>
<dbReference type="AlphaFoldDB" id="A0A317CTH1"/>
<dbReference type="InterPro" id="IPR011990">
    <property type="entry name" value="TPR-like_helical_dom_sf"/>
</dbReference>
<evidence type="ECO:0008006" key="4">
    <source>
        <dbReference type="Google" id="ProtNLM"/>
    </source>
</evidence>
<protein>
    <recommendedName>
        <fullName evidence="4">Tetratricopeptide repeat protein</fullName>
    </recommendedName>
</protein>
<dbReference type="EMBL" id="QGKR01000297">
    <property type="protein sequence ID" value="PWR05657.1"/>
    <property type="molecule type" value="Genomic_DNA"/>
</dbReference>
<gene>
    <name evidence="2" type="ORF">DKT68_25630</name>
</gene>
<evidence type="ECO:0000313" key="3">
    <source>
        <dbReference type="Proteomes" id="UP000245410"/>
    </source>
</evidence>
<reference evidence="2 3" key="1">
    <citation type="submission" date="2018-05" db="EMBL/GenBank/DDBJ databases">
        <title>Micromonospora atacamensis sp. nov., a novel actinobacteria isolated from high altitude Atacama Desert soil.</title>
        <authorList>
            <person name="Carro L."/>
            <person name="Golinska P."/>
            <person name="Klenk H.-P."/>
            <person name="Goodfellow M."/>
        </authorList>
    </citation>
    <scope>NUCLEOTIDE SEQUENCE [LARGE SCALE GENOMIC DNA]</scope>
    <source>
        <strain evidence="2 3">5R2A7</strain>
    </source>
</reference>
<sequence>PADAPPPAVAPGPATPALTTDAGPESAVRRRLLAADAEPSTLDPVDRAYAAGDAAGALDGYRRRLSDDPDDADAWVGLALAARRAGRPAAALALATRPDLVRAAHQALPDADVLTLAAWCQDTTAPPEPGAVSRDGGPGTARG</sequence>
<dbReference type="SUPFAM" id="SSF48452">
    <property type="entry name" value="TPR-like"/>
    <property type="match status" value="1"/>
</dbReference>
<name>A0A317CTH1_9ACTN</name>
<dbReference type="Gene3D" id="1.25.40.10">
    <property type="entry name" value="Tetratricopeptide repeat domain"/>
    <property type="match status" value="1"/>
</dbReference>
<accession>A0A317CTH1</accession>